<proteinExistence type="predicted"/>
<keyword evidence="2" id="KW-1185">Reference proteome</keyword>
<protein>
    <submittedName>
        <fullName evidence="1">Uncharacterized protein</fullName>
    </submittedName>
</protein>
<gene>
    <name evidence="1" type="ORF">Psal009_00469</name>
</gene>
<dbReference type="AlphaFoldDB" id="A0A9Q6PRG2"/>
<reference evidence="1 2" key="1">
    <citation type="submission" date="2019-04" db="EMBL/GenBank/DDBJ databases">
        <title>Complete genome sequencing of Piscirickettsia salmonis strain Psal-009.</title>
        <authorList>
            <person name="Schober I."/>
            <person name="Bunk B."/>
            <person name="Sproer C."/>
            <person name="Carril G.P."/>
            <person name="Riedel T."/>
            <person name="Flores-Herrera P.A."/>
            <person name="Nourdin-Galindo G."/>
            <person name="Marshall S.H."/>
            <person name="Overmann J."/>
        </authorList>
    </citation>
    <scope>NUCLEOTIDE SEQUENCE [LARGE SCALE GENOMIC DNA]</scope>
    <source>
        <strain evidence="1 2">Psal-009</strain>
    </source>
</reference>
<dbReference type="Proteomes" id="UP000422232">
    <property type="component" value="Chromosome"/>
</dbReference>
<name>A0A9Q6PRG2_PISSA</name>
<dbReference type="RefSeq" id="WP_016211881.1">
    <property type="nucleotide sequence ID" value="NZ_CP038211.1"/>
</dbReference>
<sequence length="40" mass="4686">MKRSKLTEPHLHNKKDVKIENQLTPLNCFTLQFHAALARL</sequence>
<dbReference type="EMBL" id="CP038908">
    <property type="protein sequence ID" value="QGO04600.1"/>
    <property type="molecule type" value="Genomic_DNA"/>
</dbReference>
<evidence type="ECO:0000313" key="2">
    <source>
        <dbReference type="Proteomes" id="UP000422232"/>
    </source>
</evidence>
<organism evidence="1 2">
    <name type="scientific">Piscirickettsia salmonis</name>
    <dbReference type="NCBI Taxonomy" id="1238"/>
    <lineage>
        <taxon>Bacteria</taxon>
        <taxon>Pseudomonadati</taxon>
        <taxon>Pseudomonadota</taxon>
        <taxon>Gammaproteobacteria</taxon>
        <taxon>Thiotrichales</taxon>
        <taxon>Piscirickettsiaceae</taxon>
        <taxon>Piscirickettsia</taxon>
    </lineage>
</organism>
<evidence type="ECO:0000313" key="1">
    <source>
        <dbReference type="EMBL" id="QGO04600.1"/>
    </source>
</evidence>
<accession>A0A9Q6PRG2</accession>